<dbReference type="Gene3D" id="1.20.5.1930">
    <property type="match status" value="1"/>
</dbReference>
<gene>
    <name evidence="13" type="ORF">GCM10010430_17590</name>
</gene>
<dbReference type="GO" id="GO:0016301">
    <property type="term" value="F:kinase activity"/>
    <property type="evidence" value="ECO:0007669"/>
    <property type="project" value="UniProtKB-KW"/>
</dbReference>
<keyword evidence="11" id="KW-1133">Transmembrane helix</keyword>
<evidence type="ECO:0000256" key="2">
    <source>
        <dbReference type="ARBA" id="ARBA00012438"/>
    </source>
</evidence>
<keyword evidence="11" id="KW-0472">Membrane</keyword>
<feature type="transmembrane region" description="Helical" evidence="11">
    <location>
        <begin position="175"/>
        <end position="195"/>
    </location>
</feature>
<name>A0ABN3DN75_9ACTN</name>
<feature type="coiled-coil region" evidence="9">
    <location>
        <begin position="195"/>
        <end position="222"/>
    </location>
</feature>
<keyword evidence="9" id="KW-0175">Coiled coil</keyword>
<comment type="caution">
    <text evidence="13">The sequence shown here is derived from an EMBL/GenBank/DDBJ whole genome shotgun (WGS) entry which is preliminary data.</text>
</comment>
<keyword evidence="11" id="KW-0812">Transmembrane</keyword>
<evidence type="ECO:0000256" key="9">
    <source>
        <dbReference type="SAM" id="Coils"/>
    </source>
</evidence>
<organism evidence="13 14">
    <name type="scientific">Kitasatospora cystarginea</name>
    <dbReference type="NCBI Taxonomy" id="58350"/>
    <lineage>
        <taxon>Bacteria</taxon>
        <taxon>Bacillati</taxon>
        <taxon>Actinomycetota</taxon>
        <taxon>Actinomycetes</taxon>
        <taxon>Kitasatosporales</taxon>
        <taxon>Streptomycetaceae</taxon>
        <taxon>Kitasatospora</taxon>
    </lineage>
</organism>
<dbReference type="InterPro" id="IPR036890">
    <property type="entry name" value="HATPase_C_sf"/>
</dbReference>
<keyword evidence="3" id="KW-0597">Phosphoprotein</keyword>
<dbReference type="Pfam" id="PF23539">
    <property type="entry name" value="DUF7134"/>
    <property type="match status" value="1"/>
</dbReference>
<feature type="compositionally biased region" description="Low complexity" evidence="10">
    <location>
        <begin position="437"/>
        <end position="452"/>
    </location>
</feature>
<comment type="catalytic activity">
    <reaction evidence="1">
        <text>ATP + protein L-histidine = ADP + protein N-phospho-L-histidine.</text>
        <dbReference type="EC" id="2.7.13.3"/>
    </reaction>
</comment>
<keyword evidence="6 13" id="KW-0418">Kinase</keyword>
<dbReference type="InterPro" id="IPR003594">
    <property type="entry name" value="HATPase_dom"/>
</dbReference>
<feature type="domain" description="Histidine kinase/HSP90-like ATPase" evidence="12">
    <location>
        <begin position="335"/>
        <end position="435"/>
    </location>
</feature>
<evidence type="ECO:0000256" key="8">
    <source>
        <dbReference type="ARBA" id="ARBA00023012"/>
    </source>
</evidence>
<dbReference type="SMART" id="SM00387">
    <property type="entry name" value="HATPase_c"/>
    <property type="match status" value="1"/>
</dbReference>
<dbReference type="PANTHER" id="PTHR24421">
    <property type="entry name" value="NITRATE/NITRITE SENSOR PROTEIN NARX-RELATED"/>
    <property type="match status" value="1"/>
</dbReference>
<keyword evidence="5" id="KW-0547">Nucleotide-binding</keyword>
<reference evidence="13 14" key="1">
    <citation type="journal article" date="2019" name="Int. J. Syst. Evol. Microbiol.">
        <title>The Global Catalogue of Microorganisms (GCM) 10K type strain sequencing project: providing services to taxonomists for standard genome sequencing and annotation.</title>
        <authorList>
            <consortium name="The Broad Institute Genomics Platform"/>
            <consortium name="The Broad Institute Genome Sequencing Center for Infectious Disease"/>
            <person name="Wu L."/>
            <person name="Ma J."/>
        </authorList>
    </citation>
    <scope>NUCLEOTIDE SEQUENCE [LARGE SCALE GENOMIC DNA]</scope>
    <source>
        <strain evidence="13 14">JCM 7356</strain>
    </source>
</reference>
<sequence length="458" mass="48744">MTGLDQTSAAPGARRTGAPRGLAGFGGLGELVARLRGQLGQLRVRILTERYPTLVDFGCALALLLVTSAPQHRYLSAHSWLWALQIGLILPLTFRRRVPFAVFGVTAAVAFVQWLTAWGMPADIAVLFALYTVGAHCRRRRTMIAYLVAELGVVLAVLRWTPITEHGGSPLATSVKVFVMLSGTVTAAAVLGLNLRARRAQLAALRQRAHDLERQRDQQAALAVAEERSRIAREMHDIVTHNLSVMVALADGAVYANAHAPEKATAAMRQSAETGRRALTDMRRFLGVLRSDEPDALRHPQPGIAQLTALVEQVRAAGLRTGLHLEGDHSTVSAGAQLTVYRLVQESLTNTLKHTAPGATARVRVACGPSTVMVEVCDNGFPEPHQGHTSPIGHTGQGLTGMRSRAASYGGELVAGPLPGGGWRVATTLVLDDTGLDSGDGAPDFDGPGPDTAPDDRS</sequence>
<keyword evidence="4" id="KW-0808">Transferase</keyword>
<feature type="transmembrane region" description="Helical" evidence="11">
    <location>
        <begin position="100"/>
        <end position="131"/>
    </location>
</feature>
<feature type="transmembrane region" description="Helical" evidence="11">
    <location>
        <begin position="74"/>
        <end position="94"/>
    </location>
</feature>
<evidence type="ECO:0000256" key="10">
    <source>
        <dbReference type="SAM" id="MobiDB-lite"/>
    </source>
</evidence>
<evidence type="ECO:0000313" key="14">
    <source>
        <dbReference type="Proteomes" id="UP001500305"/>
    </source>
</evidence>
<dbReference type="EC" id="2.7.13.3" evidence="2"/>
<evidence type="ECO:0000256" key="4">
    <source>
        <dbReference type="ARBA" id="ARBA00022679"/>
    </source>
</evidence>
<evidence type="ECO:0000256" key="5">
    <source>
        <dbReference type="ARBA" id="ARBA00022741"/>
    </source>
</evidence>
<protein>
    <recommendedName>
        <fullName evidence="2">histidine kinase</fullName>
        <ecNumber evidence="2">2.7.13.3</ecNumber>
    </recommendedName>
</protein>
<dbReference type="CDD" id="cd16917">
    <property type="entry name" value="HATPase_UhpB-NarQ-NarX-like"/>
    <property type="match status" value="1"/>
</dbReference>
<evidence type="ECO:0000313" key="13">
    <source>
        <dbReference type="EMBL" id="GAA2237096.1"/>
    </source>
</evidence>
<dbReference type="InterPro" id="IPR050482">
    <property type="entry name" value="Sensor_HK_TwoCompSys"/>
</dbReference>
<dbReference type="Pfam" id="PF02518">
    <property type="entry name" value="HATPase_c"/>
    <property type="match status" value="1"/>
</dbReference>
<keyword evidence="14" id="KW-1185">Reference proteome</keyword>
<evidence type="ECO:0000256" key="7">
    <source>
        <dbReference type="ARBA" id="ARBA00022840"/>
    </source>
</evidence>
<evidence type="ECO:0000256" key="3">
    <source>
        <dbReference type="ARBA" id="ARBA00022553"/>
    </source>
</evidence>
<dbReference type="EMBL" id="BAAATR010000005">
    <property type="protein sequence ID" value="GAA2237096.1"/>
    <property type="molecule type" value="Genomic_DNA"/>
</dbReference>
<dbReference type="InterPro" id="IPR055558">
    <property type="entry name" value="DUF7134"/>
</dbReference>
<evidence type="ECO:0000256" key="6">
    <source>
        <dbReference type="ARBA" id="ARBA00022777"/>
    </source>
</evidence>
<dbReference type="Gene3D" id="3.30.565.10">
    <property type="entry name" value="Histidine kinase-like ATPase, C-terminal domain"/>
    <property type="match status" value="1"/>
</dbReference>
<evidence type="ECO:0000259" key="12">
    <source>
        <dbReference type="SMART" id="SM00387"/>
    </source>
</evidence>
<evidence type="ECO:0000256" key="1">
    <source>
        <dbReference type="ARBA" id="ARBA00000085"/>
    </source>
</evidence>
<proteinExistence type="predicted"/>
<evidence type="ECO:0000256" key="11">
    <source>
        <dbReference type="SAM" id="Phobius"/>
    </source>
</evidence>
<dbReference type="PANTHER" id="PTHR24421:SF10">
    <property type="entry name" value="NITRATE_NITRITE SENSOR PROTEIN NARQ"/>
    <property type="match status" value="1"/>
</dbReference>
<feature type="transmembrane region" description="Helical" evidence="11">
    <location>
        <begin position="143"/>
        <end position="163"/>
    </location>
</feature>
<feature type="region of interest" description="Disordered" evidence="10">
    <location>
        <begin position="433"/>
        <end position="458"/>
    </location>
</feature>
<keyword evidence="7" id="KW-0067">ATP-binding</keyword>
<dbReference type="Pfam" id="PF07730">
    <property type="entry name" value="HisKA_3"/>
    <property type="match status" value="1"/>
</dbReference>
<dbReference type="InterPro" id="IPR011712">
    <property type="entry name" value="Sig_transdc_His_kin_sub3_dim/P"/>
</dbReference>
<dbReference type="SUPFAM" id="SSF55874">
    <property type="entry name" value="ATPase domain of HSP90 chaperone/DNA topoisomerase II/histidine kinase"/>
    <property type="match status" value="1"/>
</dbReference>
<accession>A0ABN3DN75</accession>
<dbReference type="RefSeq" id="WP_344635673.1">
    <property type="nucleotide sequence ID" value="NZ_BAAATR010000005.1"/>
</dbReference>
<keyword evidence="8" id="KW-0902">Two-component regulatory system</keyword>
<dbReference type="Proteomes" id="UP001500305">
    <property type="component" value="Unassembled WGS sequence"/>
</dbReference>